<feature type="compositionally biased region" description="Acidic residues" evidence="1">
    <location>
        <begin position="246"/>
        <end position="260"/>
    </location>
</feature>
<dbReference type="GO" id="GO:0030687">
    <property type="term" value="C:preribosome, large subunit precursor"/>
    <property type="evidence" value="ECO:0007669"/>
    <property type="project" value="TreeGrafter"/>
</dbReference>
<dbReference type="InterPro" id="IPR040025">
    <property type="entry name" value="Znf622/Rei1/Reh1"/>
</dbReference>
<evidence type="ECO:0000313" key="3">
    <source>
        <dbReference type="EMBL" id="CAD8773619.1"/>
    </source>
</evidence>
<proteinExistence type="predicted"/>
<dbReference type="EMBL" id="HBFM01015798">
    <property type="protein sequence ID" value="CAD8773619.1"/>
    <property type="molecule type" value="Transcribed_RNA"/>
</dbReference>
<name>A0A7S0UW75_9CHLO</name>
<dbReference type="PANTHER" id="PTHR13182">
    <property type="entry name" value="ZINC FINGER PROTEIN 622"/>
    <property type="match status" value="1"/>
</dbReference>
<feature type="domain" description="ZN622/Rei1/Reh1 zinc finger C2H2-type" evidence="2">
    <location>
        <begin position="271"/>
        <end position="369"/>
    </location>
</feature>
<feature type="region of interest" description="Disordered" evidence="1">
    <location>
        <begin position="241"/>
        <end position="260"/>
    </location>
</feature>
<dbReference type="PANTHER" id="PTHR13182:SF8">
    <property type="entry name" value="CYTOPLASMIC 60S SUBUNIT BIOGENESIS FACTOR ZNF622"/>
    <property type="match status" value="1"/>
</dbReference>
<gene>
    <name evidence="3" type="ORF">PPAR00522_LOCUS10025</name>
</gene>
<protein>
    <recommendedName>
        <fullName evidence="2">ZN622/Rei1/Reh1 zinc finger C2H2-type domain-containing protein</fullName>
    </recommendedName>
</protein>
<accession>A0A7S0UW75</accession>
<dbReference type="InterPro" id="IPR041661">
    <property type="entry name" value="ZN622/Rei1/Reh1_Znf-C2H2"/>
</dbReference>
<evidence type="ECO:0000256" key="1">
    <source>
        <dbReference type="SAM" id="MobiDB-lite"/>
    </source>
</evidence>
<evidence type="ECO:0000259" key="2">
    <source>
        <dbReference type="Pfam" id="PF12756"/>
    </source>
</evidence>
<feature type="compositionally biased region" description="Acidic residues" evidence="1">
    <location>
        <begin position="177"/>
        <end position="208"/>
    </location>
</feature>
<sequence length="500" mass="56251">METGFYCSTSGTYFYDKESLTQHYRSDFHRYNLKRKAAGLPPVTQEWFETRKAQLLAKPAQETVDEKVWLDPLTKRKFMTENTYSSFVRSKKYLELVKKSGKPAPEPIITEKPKGETVPVASAPISTGTSDVKIVPPSGGLPMRMYKLAVGDEAAEEDYSGIRKNAPAKKSPVLLVDENDEDDEDSSDWEVIDDEDEEAEITPEEEEEARATSAAAKIKKLRSAASAATAGISKKKVALADGETTVAEEDSDKDDEEEEKDWEDWDVRVSLFDNFRSESLEDNIKYMWLKFGFVIPDSTYLVDPEGLIKYLGAKLRYGRVALYTSGDDEGAKRFSSLHAVQRHMVDTNQCRMLYDDNEEEYEDFYEYEGEEFEAEIAESQAVALVEEAGANLGRGNGYELSVGADESGQGGKILGCREFARYYRQHHRPQEIRASVLVNRIYAQAVTLGANNAAVAAAAAAQSKEVQKFAMRAIRQRQYKEIKMSIITNTLKKLPKNCEY</sequence>
<feature type="region of interest" description="Disordered" evidence="1">
    <location>
        <begin position="170"/>
        <end position="212"/>
    </location>
</feature>
<dbReference type="AlphaFoldDB" id="A0A7S0UW75"/>
<dbReference type="Pfam" id="PF12756">
    <property type="entry name" value="zf-C2H2_2"/>
    <property type="match status" value="1"/>
</dbReference>
<reference evidence="3" key="1">
    <citation type="submission" date="2021-01" db="EMBL/GenBank/DDBJ databases">
        <authorList>
            <person name="Corre E."/>
            <person name="Pelletier E."/>
            <person name="Niang G."/>
            <person name="Scheremetjew M."/>
            <person name="Finn R."/>
            <person name="Kale V."/>
            <person name="Holt S."/>
            <person name="Cochrane G."/>
            <person name="Meng A."/>
            <person name="Brown T."/>
            <person name="Cohen L."/>
        </authorList>
    </citation>
    <scope>NUCLEOTIDE SEQUENCE</scope>
    <source>
        <strain evidence="3">SAG 63-3</strain>
    </source>
</reference>
<organism evidence="3">
    <name type="scientific">Polytomella parva</name>
    <dbReference type="NCBI Taxonomy" id="51329"/>
    <lineage>
        <taxon>Eukaryota</taxon>
        <taxon>Viridiplantae</taxon>
        <taxon>Chlorophyta</taxon>
        <taxon>core chlorophytes</taxon>
        <taxon>Chlorophyceae</taxon>
        <taxon>CS clade</taxon>
        <taxon>Chlamydomonadales</taxon>
        <taxon>Chlamydomonadaceae</taxon>
        <taxon>Polytomella</taxon>
    </lineage>
</organism>
<dbReference type="GO" id="GO:0042273">
    <property type="term" value="P:ribosomal large subunit biogenesis"/>
    <property type="evidence" value="ECO:0007669"/>
    <property type="project" value="TreeGrafter"/>
</dbReference>